<evidence type="ECO:0000256" key="2">
    <source>
        <dbReference type="SAM" id="Phobius"/>
    </source>
</evidence>
<organism evidence="3 4">
    <name type="scientific">Brevibacterium casei</name>
    <dbReference type="NCBI Taxonomy" id="33889"/>
    <lineage>
        <taxon>Bacteria</taxon>
        <taxon>Bacillati</taxon>
        <taxon>Actinomycetota</taxon>
        <taxon>Actinomycetes</taxon>
        <taxon>Micrococcales</taxon>
        <taxon>Brevibacteriaceae</taxon>
        <taxon>Brevibacterium</taxon>
    </lineage>
</organism>
<evidence type="ECO:0000313" key="3">
    <source>
        <dbReference type="EMBL" id="PAK96150.1"/>
    </source>
</evidence>
<comment type="caution">
    <text evidence="3">The sequence shown here is derived from an EMBL/GenBank/DDBJ whole genome shotgun (WGS) entry which is preliminary data.</text>
</comment>
<accession>A0A269ZF77</accession>
<evidence type="ECO:0000313" key="4">
    <source>
        <dbReference type="Proteomes" id="UP000216867"/>
    </source>
</evidence>
<keyword evidence="2" id="KW-0812">Transmembrane</keyword>
<dbReference type="EMBL" id="NCWY01000004">
    <property type="protein sequence ID" value="PAK96150.1"/>
    <property type="molecule type" value="Genomic_DNA"/>
</dbReference>
<dbReference type="Proteomes" id="UP000216867">
    <property type="component" value="Unassembled WGS sequence"/>
</dbReference>
<gene>
    <name evidence="3" type="ORF">B8X04_05160</name>
</gene>
<keyword evidence="2" id="KW-0472">Membrane</keyword>
<sequence length="74" mass="7870">MIFMFGLPMTTVVIIFGIPALWVLYTLVFVFLSRRWSAEDIDDPGAASASGSVTGTDPTAGHDRSVGPENGGRP</sequence>
<dbReference type="AlphaFoldDB" id="A0A269ZF77"/>
<feature type="region of interest" description="Disordered" evidence="1">
    <location>
        <begin position="42"/>
        <end position="74"/>
    </location>
</feature>
<evidence type="ECO:0000256" key="1">
    <source>
        <dbReference type="SAM" id="MobiDB-lite"/>
    </source>
</evidence>
<proteinExistence type="predicted"/>
<reference evidence="3 4" key="1">
    <citation type="submission" date="2017-04" db="EMBL/GenBank/DDBJ databases">
        <title>Kefir bacterial isolates.</title>
        <authorList>
            <person name="Kim Y."/>
            <person name="Blasche S."/>
            <person name="Patil K.R."/>
        </authorList>
    </citation>
    <scope>NUCLEOTIDE SEQUENCE [LARGE SCALE GENOMIC DNA]</scope>
    <source>
        <strain evidence="3 4">OG2</strain>
    </source>
</reference>
<name>A0A269ZF77_9MICO</name>
<protein>
    <submittedName>
        <fullName evidence="3">Uncharacterized protein</fullName>
    </submittedName>
</protein>
<feature type="transmembrane region" description="Helical" evidence="2">
    <location>
        <begin position="12"/>
        <end position="32"/>
    </location>
</feature>
<keyword evidence="2" id="KW-1133">Transmembrane helix</keyword>